<keyword evidence="1" id="KW-1133">Transmembrane helix</keyword>
<dbReference type="AlphaFoldDB" id="A0A1I7Z2N7"/>
<dbReference type="InterPro" id="IPR000608">
    <property type="entry name" value="UBC"/>
</dbReference>
<dbReference type="GO" id="GO:0032446">
    <property type="term" value="P:protein modification by small protein conjugation"/>
    <property type="evidence" value="ECO:0007669"/>
    <property type="project" value="UniProtKB-ARBA"/>
</dbReference>
<dbReference type="PANTHER" id="PTHR24067">
    <property type="entry name" value="UBIQUITIN-CONJUGATING ENZYME E2"/>
    <property type="match status" value="1"/>
</dbReference>
<organism evidence="3 4">
    <name type="scientific">Steinernema glaseri</name>
    <dbReference type="NCBI Taxonomy" id="37863"/>
    <lineage>
        <taxon>Eukaryota</taxon>
        <taxon>Metazoa</taxon>
        <taxon>Ecdysozoa</taxon>
        <taxon>Nematoda</taxon>
        <taxon>Chromadorea</taxon>
        <taxon>Rhabditida</taxon>
        <taxon>Tylenchina</taxon>
        <taxon>Panagrolaimomorpha</taxon>
        <taxon>Strongyloidoidea</taxon>
        <taxon>Steinernematidae</taxon>
        <taxon>Steinernema</taxon>
    </lineage>
</organism>
<dbReference type="WBParaSite" id="L893_g21991.t1">
    <property type="protein sequence ID" value="L893_g21991.t1"/>
    <property type="gene ID" value="L893_g21991"/>
</dbReference>
<evidence type="ECO:0000313" key="3">
    <source>
        <dbReference type="Proteomes" id="UP000095287"/>
    </source>
</evidence>
<keyword evidence="3" id="KW-1185">Reference proteome</keyword>
<feature type="domain" description="UBC core" evidence="2">
    <location>
        <begin position="45"/>
        <end position="195"/>
    </location>
</feature>
<keyword evidence="1" id="KW-0812">Transmembrane</keyword>
<reference evidence="4" key="1">
    <citation type="submission" date="2016-11" db="UniProtKB">
        <authorList>
            <consortium name="WormBaseParasite"/>
        </authorList>
    </citation>
    <scope>IDENTIFICATION</scope>
</reference>
<proteinExistence type="predicted"/>
<dbReference type="SUPFAM" id="SSF54495">
    <property type="entry name" value="UBC-like"/>
    <property type="match status" value="1"/>
</dbReference>
<dbReference type="InterPro" id="IPR050113">
    <property type="entry name" value="Ub_conjugating_enzyme"/>
</dbReference>
<dbReference type="PROSITE" id="PS50127">
    <property type="entry name" value="UBC_2"/>
    <property type="match status" value="1"/>
</dbReference>
<sequence>MLLITLSSFYNVAVVLSGVAFYCNCLITLIFSTLIQMAQGTASATATSRLSKEYKRLLSNPVPLAHACPLPSNILEWHYVLEGSPGTPYEGGYYYGKLIFPPDFPFKPPSIYMTTPSGRFLTDTRLCLSISDYHPETWNPSWCVSTIIVGLHSFMNENAHTVGSTTSTDEEKRILAKRSGGFNIKLEVRTILKLLKLVFEFLKIQ</sequence>
<name>A0A1I7Z2N7_9BILA</name>
<evidence type="ECO:0000259" key="2">
    <source>
        <dbReference type="PROSITE" id="PS50127"/>
    </source>
</evidence>
<evidence type="ECO:0000313" key="4">
    <source>
        <dbReference type="WBParaSite" id="L893_g21991.t1"/>
    </source>
</evidence>
<keyword evidence="1" id="KW-0472">Membrane</keyword>
<protein>
    <submittedName>
        <fullName evidence="4">UBIQUITIN_CONJUGAT_2 domain-containing protein</fullName>
    </submittedName>
</protein>
<feature type="transmembrane region" description="Helical" evidence="1">
    <location>
        <begin position="12"/>
        <end position="35"/>
    </location>
</feature>
<dbReference type="FunFam" id="3.10.110.10:FF:000109">
    <property type="entry name" value="Ubiquitin-conjugating enzyme E2 J2-like"/>
    <property type="match status" value="1"/>
</dbReference>
<dbReference type="CDD" id="cd23799">
    <property type="entry name" value="UBCc_UBE2J"/>
    <property type="match status" value="1"/>
</dbReference>
<dbReference type="Proteomes" id="UP000095287">
    <property type="component" value="Unplaced"/>
</dbReference>
<dbReference type="SMART" id="SM00212">
    <property type="entry name" value="UBCc"/>
    <property type="match status" value="1"/>
</dbReference>
<evidence type="ECO:0000256" key="1">
    <source>
        <dbReference type="SAM" id="Phobius"/>
    </source>
</evidence>
<dbReference type="Pfam" id="PF00179">
    <property type="entry name" value="UQ_con"/>
    <property type="match status" value="1"/>
</dbReference>
<accession>A0A1I7Z2N7</accession>
<dbReference type="Gene3D" id="3.10.110.10">
    <property type="entry name" value="Ubiquitin Conjugating Enzyme"/>
    <property type="match status" value="1"/>
</dbReference>
<dbReference type="InterPro" id="IPR016135">
    <property type="entry name" value="UBQ-conjugating_enzyme/RWD"/>
</dbReference>